<dbReference type="KEGG" id="bpb:bpr_I0854"/>
<dbReference type="InterPro" id="IPR003594">
    <property type="entry name" value="HATPase_dom"/>
</dbReference>
<dbReference type="InterPro" id="IPR001789">
    <property type="entry name" value="Sig_transdc_resp-reg_receiver"/>
</dbReference>
<reference evidence="23" key="1">
    <citation type="journal article" date="2010" name="PLoS ONE">
        <title>The glycobiome of the rumen bacterium Butyrivibrio proteoclasticus B316(T) highlights adaptation to a polysaccharide-rich environment.</title>
        <authorList>
            <person name="Kelly W.J."/>
            <person name="Leahy S.C."/>
            <person name="Altermann E."/>
            <person name="Yeoman C.J."/>
            <person name="Dunne J.C."/>
            <person name="Kong Z."/>
            <person name="Pacheco D.M."/>
            <person name="Li D."/>
            <person name="Noel S.J."/>
            <person name="Moon C.D."/>
            <person name="Cookson A.L."/>
            <person name="Attwood G.T."/>
        </authorList>
    </citation>
    <scope>NUCLEOTIDE SEQUENCE [LARGE SCALE GENOMIC DNA]</scope>
    <source>
        <strain evidence="23">B316</strain>
    </source>
</reference>
<dbReference type="eggNOG" id="COG2198">
    <property type="taxonomic scope" value="Bacteria"/>
</dbReference>
<evidence type="ECO:0000256" key="11">
    <source>
        <dbReference type="ARBA" id="ARBA00022840"/>
    </source>
</evidence>
<evidence type="ECO:0000256" key="15">
    <source>
        <dbReference type="ARBA" id="ARBA00024867"/>
    </source>
</evidence>
<evidence type="ECO:0000313" key="24">
    <source>
        <dbReference type="Proteomes" id="UP000001299"/>
    </source>
</evidence>
<keyword evidence="6" id="KW-1003">Cell membrane</keyword>
<feature type="transmembrane region" description="Helical" evidence="19">
    <location>
        <begin position="221"/>
        <end position="240"/>
    </location>
</feature>
<dbReference type="Gene3D" id="1.10.287.130">
    <property type="match status" value="1"/>
</dbReference>
<dbReference type="PANTHER" id="PTHR45339">
    <property type="entry name" value="HYBRID SIGNAL TRANSDUCTION HISTIDINE KINASE J"/>
    <property type="match status" value="1"/>
</dbReference>
<dbReference type="SUPFAM" id="SSF47384">
    <property type="entry name" value="Homodimeric domain of signal transducing histidine kinase"/>
    <property type="match status" value="1"/>
</dbReference>
<evidence type="ECO:0000256" key="5">
    <source>
        <dbReference type="ARBA" id="ARBA00018672"/>
    </source>
</evidence>
<keyword evidence="23" id="KW-0808">Transferase</keyword>
<accession>E0S1C1</accession>
<evidence type="ECO:0000256" key="14">
    <source>
        <dbReference type="ARBA" id="ARBA00023136"/>
    </source>
</evidence>
<gene>
    <name evidence="23" type="ordered locus">bpr_I0854</name>
</gene>
<evidence type="ECO:0000256" key="1">
    <source>
        <dbReference type="ARBA" id="ARBA00000085"/>
    </source>
</evidence>
<feature type="transmembrane region" description="Helical" evidence="19">
    <location>
        <begin position="159"/>
        <end position="181"/>
    </location>
</feature>
<dbReference type="Pfam" id="PF00512">
    <property type="entry name" value="HisKA"/>
    <property type="match status" value="1"/>
</dbReference>
<dbReference type="InterPro" id="IPR011006">
    <property type="entry name" value="CheY-like_superfamily"/>
</dbReference>
<dbReference type="InterPro" id="IPR004358">
    <property type="entry name" value="Sig_transdc_His_kin-like_C"/>
</dbReference>
<dbReference type="GO" id="GO:0000155">
    <property type="term" value="F:phosphorelay sensor kinase activity"/>
    <property type="evidence" value="ECO:0007669"/>
    <property type="project" value="InterPro"/>
</dbReference>
<feature type="transmembrane region" description="Helical" evidence="19">
    <location>
        <begin position="81"/>
        <end position="109"/>
    </location>
</feature>
<dbReference type="CDD" id="cd00082">
    <property type="entry name" value="HisKA"/>
    <property type="match status" value="1"/>
</dbReference>
<organism evidence="23 24">
    <name type="scientific">Butyrivibrio proteoclasticus (strain ATCC 51982 / DSM 14932 / B316)</name>
    <name type="common">Clostridium proteoclasticum</name>
    <dbReference type="NCBI Taxonomy" id="515622"/>
    <lineage>
        <taxon>Bacteria</taxon>
        <taxon>Bacillati</taxon>
        <taxon>Bacillota</taxon>
        <taxon>Clostridia</taxon>
        <taxon>Lachnospirales</taxon>
        <taxon>Lachnospiraceae</taxon>
        <taxon>Butyrivibrio</taxon>
    </lineage>
</organism>
<dbReference type="InterPro" id="IPR005467">
    <property type="entry name" value="His_kinase_dom"/>
</dbReference>
<dbReference type="SUPFAM" id="SSF47226">
    <property type="entry name" value="Histidine-containing phosphotransfer domain, HPT domain"/>
    <property type="match status" value="1"/>
</dbReference>
<feature type="modified residue" description="Phosphohistidine" evidence="17">
    <location>
        <position position="894"/>
    </location>
</feature>
<keyword evidence="12 19" id="KW-1133">Transmembrane helix</keyword>
<keyword evidence="14 19" id="KW-0472">Membrane</keyword>
<evidence type="ECO:0000259" key="22">
    <source>
        <dbReference type="PROSITE" id="PS50894"/>
    </source>
</evidence>
<feature type="transmembrane region" description="Helical" evidence="19">
    <location>
        <begin position="51"/>
        <end position="75"/>
    </location>
</feature>
<dbReference type="PROSITE" id="PS50894">
    <property type="entry name" value="HPT"/>
    <property type="match status" value="1"/>
</dbReference>
<dbReference type="EC" id="2.7.13.3" evidence="4"/>
<evidence type="ECO:0000256" key="18">
    <source>
        <dbReference type="PROSITE-ProRule" id="PRU00169"/>
    </source>
</evidence>
<feature type="transmembrane region" description="Helical" evidence="19">
    <location>
        <begin position="121"/>
        <end position="147"/>
    </location>
</feature>
<dbReference type="Gene3D" id="3.30.565.10">
    <property type="entry name" value="Histidine kinase-like ATPase, C-terminal domain"/>
    <property type="match status" value="1"/>
</dbReference>
<evidence type="ECO:0000256" key="17">
    <source>
        <dbReference type="PROSITE-ProRule" id="PRU00110"/>
    </source>
</evidence>
<comment type="similarity">
    <text evidence="3">In the N-terminal section; belongs to the phytochrome family.</text>
</comment>
<evidence type="ECO:0000256" key="10">
    <source>
        <dbReference type="ARBA" id="ARBA00022777"/>
    </source>
</evidence>
<dbReference type="Pfam" id="PF02518">
    <property type="entry name" value="HATPase_c"/>
    <property type="match status" value="1"/>
</dbReference>
<dbReference type="STRING" id="515622.bpr_I0854"/>
<feature type="domain" description="Histidine kinase" evidence="20">
    <location>
        <begin position="421"/>
        <end position="656"/>
    </location>
</feature>
<dbReference type="SUPFAM" id="SSF55874">
    <property type="entry name" value="ATPase domain of HSP90 chaperone/DNA topoisomerase II/histidine kinase"/>
    <property type="match status" value="1"/>
</dbReference>
<comment type="subcellular location">
    <subcellularLocation>
        <location evidence="2">Cell membrane</location>
        <topology evidence="2">Multi-pass membrane protein</topology>
    </subcellularLocation>
</comment>
<dbReference type="Gene3D" id="1.20.120.160">
    <property type="entry name" value="HPT domain"/>
    <property type="match status" value="1"/>
</dbReference>
<evidence type="ECO:0000256" key="13">
    <source>
        <dbReference type="ARBA" id="ARBA00023012"/>
    </source>
</evidence>
<keyword evidence="7 18" id="KW-0597">Phosphoprotein</keyword>
<feature type="domain" description="HPt" evidence="22">
    <location>
        <begin position="855"/>
        <end position="952"/>
    </location>
</feature>
<dbReference type="eggNOG" id="COG0784">
    <property type="taxonomic scope" value="Bacteria"/>
</dbReference>
<dbReference type="InterPro" id="IPR036641">
    <property type="entry name" value="HPT_dom_sf"/>
</dbReference>
<dbReference type="PROSITE" id="PS50110">
    <property type="entry name" value="RESPONSE_REGULATORY"/>
    <property type="match status" value="1"/>
</dbReference>
<proteinExistence type="inferred from homology"/>
<dbReference type="PRINTS" id="PR00344">
    <property type="entry name" value="BCTRLSENSOR"/>
</dbReference>
<dbReference type="eggNOG" id="COG2205">
    <property type="taxonomic scope" value="Bacteria"/>
</dbReference>
<dbReference type="FunFam" id="3.30.565.10:FF:000010">
    <property type="entry name" value="Sensor histidine kinase RcsC"/>
    <property type="match status" value="1"/>
</dbReference>
<feature type="domain" description="Response regulatory" evidence="21">
    <location>
        <begin position="689"/>
        <end position="807"/>
    </location>
</feature>
<keyword evidence="24" id="KW-1185">Reference proteome</keyword>
<dbReference type="SUPFAM" id="SSF52172">
    <property type="entry name" value="CheY-like"/>
    <property type="match status" value="1"/>
</dbReference>
<feature type="modified residue" description="4-aspartylphosphate" evidence="18">
    <location>
        <position position="738"/>
    </location>
</feature>
<keyword evidence="8 19" id="KW-0812">Transmembrane</keyword>
<keyword evidence="9" id="KW-0547">Nucleotide-binding</keyword>
<protein>
    <recommendedName>
        <fullName evidence="16">Circadian input-output histidine kinase CikA</fullName>
        <ecNumber evidence="4">2.7.13.3</ecNumber>
    </recommendedName>
    <alternativeName>
        <fullName evidence="5">Stage 0 sporulation protein A homolog</fullName>
    </alternativeName>
</protein>
<evidence type="ECO:0000256" key="7">
    <source>
        <dbReference type="ARBA" id="ARBA00022553"/>
    </source>
</evidence>
<evidence type="ECO:0000256" key="3">
    <source>
        <dbReference type="ARBA" id="ARBA00006402"/>
    </source>
</evidence>
<comment type="function">
    <text evidence="15">May play the central regulatory role in sporulation. It may be an element of the effector pathway responsible for the activation of sporulation genes in response to nutritional stress. Spo0A may act in concert with spo0H (a sigma factor) to control the expression of some genes that are critical to the sporulation process.</text>
</comment>
<comment type="catalytic activity">
    <reaction evidence="1">
        <text>ATP + protein L-histidine = ADP + protein N-phospho-L-histidine.</text>
        <dbReference type="EC" id="2.7.13.3"/>
    </reaction>
</comment>
<dbReference type="RefSeq" id="WP_013280252.1">
    <property type="nucleotide sequence ID" value="NC_014387.1"/>
</dbReference>
<evidence type="ECO:0000313" key="23">
    <source>
        <dbReference type="EMBL" id="ADL33596.1"/>
    </source>
</evidence>
<evidence type="ECO:0000256" key="9">
    <source>
        <dbReference type="ARBA" id="ARBA00022741"/>
    </source>
</evidence>
<dbReference type="Gene3D" id="3.40.50.2300">
    <property type="match status" value="1"/>
</dbReference>
<dbReference type="SMART" id="SM00387">
    <property type="entry name" value="HATPase_c"/>
    <property type="match status" value="1"/>
</dbReference>
<feature type="transmembrane region" description="Helical" evidence="19">
    <location>
        <begin position="22"/>
        <end position="39"/>
    </location>
</feature>
<dbReference type="EMBL" id="CP001810">
    <property type="protein sequence ID" value="ADL33596.1"/>
    <property type="molecule type" value="Genomic_DNA"/>
</dbReference>
<dbReference type="InterPro" id="IPR036097">
    <property type="entry name" value="HisK_dim/P_sf"/>
</dbReference>
<dbReference type="Pfam" id="PF00072">
    <property type="entry name" value="Response_reg"/>
    <property type="match status" value="1"/>
</dbReference>
<evidence type="ECO:0000256" key="4">
    <source>
        <dbReference type="ARBA" id="ARBA00012438"/>
    </source>
</evidence>
<sequence>MKKQNLLSPFAIFGSFEDSRKLLINSIIVLLTAFFTIMYNRHVIYVSDTNYIVAGVVYAFKYVPIILATALGGAVPGMMSVLIIFFYQSFISSSFSYLTFIFLIVVIVVDNFTRRGFFKTWFKMSVVIVTLQLITGIFWGIILWLLSGKSFNTIPLIKLVFLFLNEMPGSVVACVTVYFLYKHLLVKHKRLVNNGIYYIPEELLTEEERFQLNGHSKLGKVVMRIIVFEAIVLGISAEIASNTLVPTMKHINPNKAGNIVIEEDYSHINNAEKLESRVSFKLNRDAQSAIASEEEYLNGYGFRNSQFSVKLAMLISIIVIPLSVFVNRYAQRRIADPIRSLSKAVSNIYNSNDIEINQKVSDVHNLDIDTNDEVEELYHAIDLTFYRLMEYIELVKTRQNIEDQLEIEKSANEAKSRFLSNISHEIRTPINAVLGFDEMILRESSDESILEYAKDIQSSGKTLLALINDVLDFSKIEAGKMEIIPVEYELSSVINDLVNMAKMRAAEKRLEFTVDVNKDIPHMLFGDEVRIKQCILNILTNAVKYTEEGSINLSIDYEEAPEGTADDTLEDEVSIDDYIFLKVRVKDTGIGIREEDIEKLSAAFERIDEKRNRTIEGTGLGINIVNSLLAMMGSKLCVKSVYGEGSEFSFDIKQRVVSSEPIGDYADSYKNSVQDMDSYSESFHAPDARILIVDDTKTNLTVIVGLLKQTQIQIDTAISGFEALDLVRNNKYDIIFLDHRMPEMDGIQTFHAMKEMDNNASIDTPVIALTANAISGSREMYYKEGFDNYMSKPVDPGKLEEMILTYLPAEKVIRPGDEGFVSNAIENDEAEKQALQELLRIPGIDIEMAIERCGSADAAKDVMKDFYMAINERASLIERYEKEGDIKNYTIYVHGLKSSARAIGAIELGDQAEYLEKCGNENLTDEIHELTPELLELYRSYLSKLEILNQEDDSNKEEIDIEELENAYASIKEFVSASFFDSADDIMKMLEEYRIPAAYKQKHEEVKRLMAAVDRDGLLNIL</sequence>
<dbReference type="CDD" id="cd17546">
    <property type="entry name" value="REC_hyHK_CKI1_RcsC-like"/>
    <property type="match status" value="1"/>
</dbReference>
<dbReference type="InterPro" id="IPR036890">
    <property type="entry name" value="HATPase_C_sf"/>
</dbReference>
<evidence type="ECO:0000256" key="19">
    <source>
        <dbReference type="SAM" id="Phobius"/>
    </source>
</evidence>
<dbReference type="PANTHER" id="PTHR45339:SF1">
    <property type="entry name" value="HYBRID SIGNAL TRANSDUCTION HISTIDINE KINASE J"/>
    <property type="match status" value="1"/>
</dbReference>
<dbReference type="Proteomes" id="UP000001299">
    <property type="component" value="Chromosome 1"/>
</dbReference>
<name>E0S1C1_BUTPB</name>
<dbReference type="InterPro" id="IPR008207">
    <property type="entry name" value="Sig_transdc_His_kin_Hpt_dom"/>
</dbReference>
<keyword evidence="11" id="KW-0067">ATP-binding</keyword>
<evidence type="ECO:0000259" key="20">
    <source>
        <dbReference type="PROSITE" id="PS50109"/>
    </source>
</evidence>
<evidence type="ECO:0000256" key="12">
    <source>
        <dbReference type="ARBA" id="ARBA00022989"/>
    </source>
</evidence>
<keyword evidence="10 23" id="KW-0418">Kinase</keyword>
<evidence type="ECO:0000256" key="8">
    <source>
        <dbReference type="ARBA" id="ARBA00022692"/>
    </source>
</evidence>
<dbReference type="InterPro" id="IPR003661">
    <property type="entry name" value="HisK_dim/P_dom"/>
</dbReference>
<dbReference type="HOGENOM" id="CLU_295736_0_0_9"/>
<feature type="transmembrane region" description="Helical" evidence="19">
    <location>
        <begin position="311"/>
        <end position="330"/>
    </location>
</feature>
<dbReference type="GO" id="GO:0005886">
    <property type="term" value="C:plasma membrane"/>
    <property type="evidence" value="ECO:0007669"/>
    <property type="project" value="UniProtKB-SubCell"/>
</dbReference>
<dbReference type="PROSITE" id="PS50109">
    <property type="entry name" value="HIS_KIN"/>
    <property type="match status" value="1"/>
</dbReference>
<evidence type="ECO:0000256" key="6">
    <source>
        <dbReference type="ARBA" id="ARBA00022475"/>
    </source>
</evidence>
<evidence type="ECO:0000259" key="21">
    <source>
        <dbReference type="PROSITE" id="PS50110"/>
    </source>
</evidence>
<dbReference type="SMART" id="SM00448">
    <property type="entry name" value="REC"/>
    <property type="match status" value="1"/>
</dbReference>
<dbReference type="SMART" id="SM00388">
    <property type="entry name" value="HisKA"/>
    <property type="match status" value="1"/>
</dbReference>
<dbReference type="AlphaFoldDB" id="E0S1C1"/>
<evidence type="ECO:0000256" key="2">
    <source>
        <dbReference type="ARBA" id="ARBA00004651"/>
    </source>
</evidence>
<keyword evidence="13" id="KW-0902">Two-component regulatory system</keyword>
<dbReference type="GO" id="GO:0005524">
    <property type="term" value="F:ATP binding"/>
    <property type="evidence" value="ECO:0007669"/>
    <property type="project" value="UniProtKB-KW"/>
</dbReference>
<evidence type="ECO:0000256" key="16">
    <source>
        <dbReference type="ARBA" id="ARBA00074306"/>
    </source>
</evidence>